<dbReference type="GO" id="GO:0031179">
    <property type="term" value="P:peptide modification"/>
    <property type="evidence" value="ECO:0007669"/>
    <property type="project" value="InterPro"/>
</dbReference>
<evidence type="ECO:0000256" key="1">
    <source>
        <dbReference type="PIRSR" id="PIRSR607822-1"/>
    </source>
</evidence>
<dbReference type="Pfam" id="PF13575">
    <property type="entry name" value="DUF4135"/>
    <property type="match status" value="1"/>
</dbReference>
<dbReference type="PRINTS" id="PR01950">
    <property type="entry name" value="LANCSUPER"/>
</dbReference>
<dbReference type="InterPro" id="IPR007822">
    <property type="entry name" value="LANC-like"/>
</dbReference>
<feature type="domain" description="Lantibiotic biosynthesis protein dehydration" evidence="3">
    <location>
        <begin position="192"/>
        <end position="558"/>
    </location>
</feature>
<keyword evidence="1" id="KW-0479">Metal-binding</keyword>
<feature type="binding site" evidence="1">
    <location>
        <position position="868"/>
    </location>
    <ligand>
        <name>Zn(2+)</name>
        <dbReference type="ChEBI" id="CHEBI:29105"/>
    </ligand>
</feature>
<dbReference type="Pfam" id="PF05147">
    <property type="entry name" value="LANC_like"/>
    <property type="match status" value="1"/>
</dbReference>
<feature type="coiled-coil region" evidence="2">
    <location>
        <begin position="884"/>
        <end position="911"/>
    </location>
</feature>
<dbReference type="PIRSF" id="PIRSF037228">
    <property type="entry name" value="Lant_mod_RumM"/>
    <property type="match status" value="1"/>
</dbReference>
<evidence type="ECO:0000313" key="5">
    <source>
        <dbReference type="EMBL" id="SQB61380.1"/>
    </source>
</evidence>
<dbReference type="AlphaFoldDB" id="A0A2X3AH34"/>
<dbReference type="Proteomes" id="UP000249986">
    <property type="component" value="Unassembled WGS sequence"/>
</dbReference>
<accession>A0A2X3AH34</accession>
<evidence type="ECO:0000313" key="7">
    <source>
        <dbReference type="Proteomes" id="UP000481454"/>
    </source>
</evidence>
<evidence type="ECO:0000313" key="6">
    <source>
        <dbReference type="Proteomes" id="UP000249986"/>
    </source>
</evidence>
<feature type="binding site" evidence="1">
    <location>
        <position position="916"/>
    </location>
    <ligand>
        <name>Zn(2+)</name>
        <dbReference type="ChEBI" id="CHEBI:29105"/>
    </ligand>
</feature>
<evidence type="ECO:0000313" key="4">
    <source>
        <dbReference type="EMBL" id="NGU31629.1"/>
    </source>
</evidence>
<dbReference type="EMBL" id="JAALLZ010000014">
    <property type="protein sequence ID" value="NGU31629.1"/>
    <property type="molecule type" value="Genomic_DNA"/>
</dbReference>
<feature type="binding site" evidence="1">
    <location>
        <position position="915"/>
    </location>
    <ligand>
        <name>Zn(2+)</name>
        <dbReference type="ChEBI" id="CHEBI:29105"/>
    </ligand>
</feature>
<reference evidence="5 6" key="1">
    <citation type="submission" date="2018-06" db="EMBL/GenBank/DDBJ databases">
        <authorList>
            <consortium name="Pathogen Informatics"/>
            <person name="Doyle S."/>
        </authorList>
    </citation>
    <scope>NUCLEOTIDE SEQUENCE [LARGE SCALE GENOMIC DNA]</scope>
    <source>
        <strain evidence="5 6">NCTC10719</strain>
    </source>
</reference>
<dbReference type="SUPFAM" id="SSF158745">
    <property type="entry name" value="LanC-like"/>
    <property type="match status" value="1"/>
</dbReference>
<dbReference type="Gene3D" id="1.50.10.20">
    <property type="match status" value="1"/>
</dbReference>
<dbReference type="SMART" id="SM01260">
    <property type="entry name" value="LANC_like"/>
    <property type="match status" value="1"/>
</dbReference>
<evidence type="ECO:0000256" key="2">
    <source>
        <dbReference type="SAM" id="Coils"/>
    </source>
</evidence>
<sequence>MNKLIEKARTIEEKRKEYSKKSVIDYSYFKEWRNVRTLLNDKYLEIMLKEMNLSKEEFSYLLQPINMTVEIDEDNWYNNFKKIIDSFDYEKIDYKVGVNLATLPFSKYLNREIKKVINQLNEVKVSKEVVDSFVEAHVVEMFNIIGRIIALKLEEYKQTHSFISKNNKKRFEEFLKSTFFSKESFLKFFEEYPVAARVATVRTMYLKKNFCDILQNIENDHKEIKNFLMIDSLNLTKIKLSNGDSHQQGNSVSILEFHDKKLVYKPKNLKICKSFEKFIDWYTNSSELLPISIPKGIYKDEYTYNEFIIPKFCKNEKEVENFYIRYGYLIALCYLLNLNDLHLENVIAHGEYPVIIDIETCFQASVEMQNNSIYVDLLRYLEVDSVSNSFLLPKQISIGSDDNIDLSALNGKEVKLSKTFLAPQEVNTDKFHYENVPGYFAGADNIPKLSDNEEVEVKKYRLKILEGFDDFISFIMANKNECIDILEVFRGQKIRLLTKGTEKYASMIRYASHPNYNREMKYRERLMMNLWAYPYLDKRIIKSEVNDLLFNDIPIFYSYTDSKNLIDSKGFLYKDFHKLSGFELSVNKIKGLSEKEIRMQRSIILNELGLSDSYLNQKVTKRKLNFDIQKFDYLKQAKKIANKLINDAFKKYNKCSFINLDCNEKNKWKYIPSDESLYSGLSGISVLFLELYIRTEEKIYFKYYQMLIHTAIEQAKNTGFESAFTGWLSPVYPLILEYKYLNTISDNEFLKFTIKKLESLKIDDIKKASKADYISGISGIVRLLSLIQMTFGDNYISKDVIKIFSKTLLDKIENGKEKAMENVGIAHGISGVMLGLGSSGIVSPEFIKTYLLKEFQMKIPKKDTYKWCWGLSGMIQARLQLLKINNLSVDKKQLEELIENFEKSISLILDEDSLCHGNGSIITTLKMIYDYTNQEKWKSLLQLWMSNLTMNSLFDCYKISKIGDMQTKGIFDGISGIGWLYLYASSPISNLLLLETK</sequence>
<dbReference type="Proteomes" id="UP000481454">
    <property type="component" value="Unassembled WGS sequence"/>
</dbReference>
<protein>
    <submittedName>
        <fullName evidence="5">Lanthionine synthetase C family protein</fullName>
    </submittedName>
    <submittedName>
        <fullName evidence="4">Type 2 lantipeptide synthetase LanM</fullName>
    </submittedName>
</protein>
<keyword evidence="2" id="KW-0175">Coiled coil</keyword>
<dbReference type="RefSeq" id="WP_003459251.1">
    <property type="nucleotide sequence ID" value="NZ_CATNWX010000014.1"/>
</dbReference>
<gene>
    <name evidence="4" type="primary">lanM</name>
    <name evidence="4" type="ORF">G6Z34_16315</name>
    <name evidence="5" type="ORF">NCTC10719_03059</name>
</gene>
<reference evidence="4 7" key="2">
    <citation type="submission" date="2020-02" db="EMBL/GenBank/DDBJ databases">
        <title>Genomic Insights into the Phylogeny and Genetic Plasticity of the Human and Animal Enteric Pathogen Clostridium perfringens.</title>
        <authorList>
            <person name="Feng Y."/>
            <person name="Hu Y."/>
        </authorList>
    </citation>
    <scope>NUCLEOTIDE SEQUENCE [LARGE SCALE GENOMIC DNA]</scope>
    <source>
        <strain evidence="4 7">CP-40</strain>
    </source>
</reference>
<name>A0A2X3AH34_CLOPF</name>
<dbReference type="InterPro" id="IPR017146">
    <property type="entry name" value="Lanti_2_LanM"/>
</dbReference>
<dbReference type="NCBIfam" id="TIGR03897">
    <property type="entry name" value="lanti_2_LanM"/>
    <property type="match status" value="1"/>
</dbReference>
<dbReference type="GO" id="GO:0046872">
    <property type="term" value="F:metal ion binding"/>
    <property type="evidence" value="ECO:0007669"/>
    <property type="project" value="UniProtKB-KW"/>
</dbReference>
<evidence type="ECO:0000259" key="3">
    <source>
        <dbReference type="Pfam" id="PF13575"/>
    </source>
</evidence>
<keyword evidence="1" id="KW-0862">Zinc</keyword>
<organism evidence="5 6">
    <name type="scientific">Clostridium perfringens</name>
    <dbReference type="NCBI Taxonomy" id="1502"/>
    <lineage>
        <taxon>Bacteria</taxon>
        <taxon>Bacillati</taxon>
        <taxon>Bacillota</taxon>
        <taxon>Clostridia</taxon>
        <taxon>Eubacteriales</taxon>
        <taxon>Clostridiaceae</taxon>
        <taxon>Clostridium</taxon>
    </lineage>
</organism>
<dbReference type="EMBL" id="UAWG01000022">
    <property type="protein sequence ID" value="SQB61380.1"/>
    <property type="molecule type" value="Genomic_DNA"/>
</dbReference>
<proteinExistence type="predicted"/>
<dbReference type="CDD" id="cd04792">
    <property type="entry name" value="LanM-like"/>
    <property type="match status" value="1"/>
</dbReference>
<dbReference type="InterPro" id="IPR025410">
    <property type="entry name" value="Lant_dehyd"/>
</dbReference>